<organism evidence="2 3">
    <name type="scientific">Paramuricea clavata</name>
    <name type="common">Red gorgonian</name>
    <name type="synonym">Violescent sea-whip</name>
    <dbReference type="NCBI Taxonomy" id="317549"/>
    <lineage>
        <taxon>Eukaryota</taxon>
        <taxon>Metazoa</taxon>
        <taxon>Cnidaria</taxon>
        <taxon>Anthozoa</taxon>
        <taxon>Octocorallia</taxon>
        <taxon>Malacalcyonacea</taxon>
        <taxon>Plexauridae</taxon>
        <taxon>Paramuricea</taxon>
    </lineage>
</organism>
<dbReference type="Pfam" id="PF03372">
    <property type="entry name" value="Exo_endo_phos"/>
    <property type="match status" value="1"/>
</dbReference>
<comment type="caution">
    <text evidence="2">The sequence shown here is derived from an EMBL/GenBank/DDBJ whole genome shotgun (WGS) entry which is preliminary data.</text>
</comment>
<dbReference type="OrthoDB" id="410381at2759"/>
<dbReference type="Proteomes" id="UP001152795">
    <property type="component" value="Unassembled WGS sequence"/>
</dbReference>
<reference evidence="2" key="1">
    <citation type="submission" date="2020-04" db="EMBL/GenBank/DDBJ databases">
        <authorList>
            <person name="Alioto T."/>
            <person name="Alioto T."/>
            <person name="Gomez Garrido J."/>
        </authorList>
    </citation>
    <scope>NUCLEOTIDE SEQUENCE</scope>
    <source>
        <strain evidence="2">A484AB</strain>
    </source>
</reference>
<sequence length="170" mass="19424">MYTIDGYRLFRNDIPNYSGPTRPYGGTAVYSRIPLADGYPCAQNINGIELTVIKTQDHPDLTVFGLYRSPSIALSRLLAALRTIHDENLSAQIIVIGDFNVNWMVESERQSLYNFMVLENSYRQMISSFTTDNRTLIDYIYTNLIENEIHTGVLEAYFSDHKAIWASLKV</sequence>
<dbReference type="EMBL" id="CACRXK020018782">
    <property type="protein sequence ID" value="CAB4032889.1"/>
    <property type="molecule type" value="Genomic_DNA"/>
</dbReference>
<keyword evidence="3" id="KW-1185">Reference proteome</keyword>
<proteinExistence type="predicted"/>
<accession>A0A7D9JMR3</accession>
<dbReference type="AlphaFoldDB" id="A0A7D9JMR3"/>
<dbReference type="GO" id="GO:0003824">
    <property type="term" value="F:catalytic activity"/>
    <property type="evidence" value="ECO:0007669"/>
    <property type="project" value="InterPro"/>
</dbReference>
<name>A0A7D9JMR3_PARCT</name>
<dbReference type="InterPro" id="IPR036691">
    <property type="entry name" value="Endo/exonu/phosph_ase_sf"/>
</dbReference>
<dbReference type="InterPro" id="IPR005135">
    <property type="entry name" value="Endo/exonuclease/phosphatase"/>
</dbReference>
<feature type="domain" description="Endonuclease/exonuclease/phosphatase" evidence="1">
    <location>
        <begin position="16"/>
        <end position="161"/>
    </location>
</feature>
<gene>
    <name evidence="2" type="ORF">PACLA_8A066182</name>
</gene>
<evidence type="ECO:0000313" key="2">
    <source>
        <dbReference type="EMBL" id="CAB4032889.1"/>
    </source>
</evidence>
<dbReference type="SUPFAM" id="SSF56219">
    <property type="entry name" value="DNase I-like"/>
    <property type="match status" value="1"/>
</dbReference>
<evidence type="ECO:0000313" key="3">
    <source>
        <dbReference type="Proteomes" id="UP001152795"/>
    </source>
</evidence>
<dbReference type="Gene3D" id="3.60.10.10">
    <property type="entry name" value="Endonuclease/exonuclease/phosphatase"/>
    <property type="match status" value="1"/>
</dbReference>
<protein>
    <recommendedName>
        <fullName evidence="1">Endonuclease/exonuclease/phosphatase domain-containing protein</fullName>
    </recommendedName>
</protein>
<evidence type="ECO:0000259" key="1">
    <source>
        <dbReference type="Pfam" id="PF03372"/>
    </source>
</evidence>